<dbReference type="OrthoDB" id="949286at2"/>
<feature type="chain" id="PRO_5024422844" description="DUF4136 domain-containing protein" evidence="1">
    <location>
        <begin position="20"/>
        <end position="180"/>
    </location>
</feature>
<evidence type="ECO:0000313" key="2">
    <source>
        <dbReference type="EMBL" id="GET34180.1"/>
    </source>
</evidence>
<dbReference type="RefSeq" id="WP_027585762.1">
    <property type="nucleotide sequence ID" value="NZ_BLAX01000001.1"/>
</dbReference>
<evidence type="ECO:0008006" key="4">
    <source>
        <dbReference type="Google" id="ProtNLM"/>
    </source>
</evidence>
<keyword evidence="1" id="KW-0732">Signal</keyword>
<protein>
    <recommendedName>
        <fullName evidence="4">DUF4136 domain-containing protein</fullName>
    </recommendedName>
</protein>
<proteinExistence type="predicted"/>
<evidence type="ECO:0000313" key="3">
    <source>
        <dbReference type="Proteomes" id="UP000391834"/>
    </source>
</evidence>
<sequence length="180" mass="20773">MRRAFFIFAILLLTSCAHVPNENPRYAIRQKALFQFEYVNHAWGRQHNGWLIDSSGELHCYNLPNNWTFPDSSGTISAEDMERNLQNTDSLCYQIDAEELKAKFSLLPLAAKGPTSDPVNEMYDAGIVIYAGYILNPVNNRYERVMLQQTGDFRIDNQSAQAKELYEWLLSMNQKLTEKQ</sequence>
<evidence type="ECO:0000256" key="1">
    <source>
        <dbReference type="SAM" id="SignalP"/>
    </source>
</evidence>
<organism evidence="2 3">
    <name type="scientific">Prolixibacter bellariivorans</name>
    <dbReference type="NCBI Taxonomy" id="314319"/>
    <lineage>
        <taxon>Bacteria</taxon>
        <taxon>Pseudomonadati</taxon>
        <taxon>Bacteroidota</taxon>
        <taxon>Bacteroidia</taxon>
        <taxon>Marinilabiliales</taxon>
        <taxon>Prolixibacteraceae</taxon>
        <taxon>Prolixibacter</taxon>
    </lineage>
</organism>
<dbReference type="EMBL" id="BLAX01000001">
    <property type="protein sequence ID" value="GET34180.1"/>
    <property type="molecule type" value="Genomic_DNA"/>
</dbReference>
<dbReference type="Proteomes" id="UP000391834">
    <property type="component" value="Unassembled WGS sequence"/>
</dbReference>
<gene>
    <name evidence="2" type="ORF">PbJCM13498_30430</name>
</gene>
<keyword evidence="3" id="KW-1185">Reference proteome</keyword>
<accession>A0A5M4B1Y4</accession>
<name>A0A5M4B1Y4_9BACT</name>
<dbReference type="PROSITE" id="PS51257">
    <property type="entry name" value="PROKAR_LIPOPROTEIN"/>
    <property type="match status" value="1"/>
</dbReference>
<comment type="caution">
    <text evidence="2">The sequence shown here is derived from an EMBL/GenBank/DDBJ whole genome shotgun (WGS) entry which is preliminary data.</text>
</comment>
<dbReference type="AlphaFoldDB" id="A0A5M4B1Y4"/>
<feature type="signal peptide" evidence="1">
    <location>
        <begin position="1"/>
        <end position="19"/>
    </location>
</feature>
<reference evidence="2 3" key="1">
    <citation type="submission" date="2019-10" db="EMBL/GenBank/DDBJ databases">
        <title>Prolixibacter strains distinguished by the presence of nitrate reductase genes were adept at nitrate-dependent anaerobic corrosion of metallic iron and carbon steel.</title>
        <authorList>
            <person name="Iino T."/>
            <person name="Shono N."/>
            <person name="Ito K."/>
            <person name="Nakamura R."/>
            <person name="Sueoka K."/>
            <person name="Harayama S."/>
            <person name="Ohkuma M."/>
        </authorList>
    </citation>
    <scope>NUCLEOTIDE SEQUENCE [LARGE SCALE GENOMIC DNA]</scope>
    <source>
        <strain evidence="2 3">JCM 13498</strain>
    </source>
</reference>